<dbReference type="PANTHER" id="PTHR42844:SF1">
    <property type="entry name" value="DIHYDRONEOPTERIN ALDOLASE 1-RELATED"/>
    <property type="match status" value="1"/>
</dbReference>
<comment type="caution">
    <text evidence="8">The sequence shown here is derived from an EMBL/GenBank/DDBJ whole genome shotgun (WGS) entry which is preliminary data.</text>
</comment>
<evidence type="ECO:0000256" key="6">
    <source>
        <dbReference type="RuleBase" id="RU362079"/>
    </source>
</evidence>
<evidence type="ECO:0000313" key="9">
    <source>
        <dbReference type="Proteomes" id="UP000029538"/>
    </source>
</evidence>
<dbReference type="GO" id="GO:0004150">
    <property type="term" value="F:dihydroneopterin aldolase activity"/>
    <property type="evidence" value="ECO:0007669"/>
    <property type="project" value="UniProtKB-UniRule"/>
</dbReference>
<evidence type="ECO:0000256" key="1">
    <source>
        <dbReference type="ARBA" id="ARBA00001353"/>
    </source>
</evidence>
<dbReference type="GO" id="GO:0005737">
    <property type="term" value="C:cytoplasm"/>
    <property type="evidence" value="ECO:0007669"/>
    <property type="project" value="TreeGrafter"/>
</dbReference>
<organism evidence="8 9">
    <name type="scientific">Prevotella disiens DNF00882</name>
    <dbReference type="NCBI Taxonomy" id="1401075"/>
    <lineage>
        <taxon>Bacteria</taxon>
        <taxon>Pseudomonadati</taxon>
        <taxon>Bacteroidota</taxon>
        <taxon>Bacteroidia</taxon>
        <taxon>Bacteroidales</taxon>
        <taxon>Prevotellaceae</taxon>
        <taxon>Prevotella</taxon>
    </lineage>
</organism>
<comment type="similarity">
    <text evidence="3 6">Belongs to the DHNA family.</text>
</comment>
<dbReference type="GO" id="GO:0046656">
    <property type="term" value="P:folic acid biosynthetic process"/>
    <property type="evidence" value="ECO:0007669"/>
    <property type="project" value="UniProtKB-UniRule"/>
</dbReference>
<protein>
    <recommendedName>
        <fullName evidence="6">7,8-dihydroneopterin aldolase</fullName>
        <ecNumber evidence="6">4.1.2.25</ecNumber>
    </recommendedName>
</protein>
<evidence type="ECO:0000259" key="7">
    <source>
        <dbReference type="SMART" id="SM00905"/>
    </source>
</evidence>
<keyword evidence="5 6" id="KW-0456">Lyase</keyword>
<evidence type="ECO:0000256" key="3">
    <source>
        <dbReference type="ARBA" id="ARBA00005708"/>
    </source>
</evidence>
<dbReference type="SUPFAM" id="SSF55620">
    <property type="entry name" value="Tetrahydrobiopterin biosynthesis enzymes-like"/>
    <property type="match status" value="1"/>
</dbReference>
<dbReference type="Pfam" id="PF02152">
    <property type="entry name" value="FolB"/>
    <property type="match status" value="1"/>
</dbReference>
<keyword evidence="4 6" id="KW-0289">Folate biosynthesis</keyword>
<dbReference type="Gene3D" id="3.30.1130.10">
    <property type="match status" value="1"/>
</dbReference>
<evidence type="ECO:0000256" key="5">
    <source>
        <dbReference type="ARBA" id="ARBA00023239"/>
    </source>
</evidence>
<proteinExistence type="inferred from homology"/>
<dbReference type="RefSeq" id="WP_036883294.1">
    <property type="nucleotide sequence ID" value="NZ_JRNR01000057.1"/>
</dbReference>
<comment type="catalytic activity">
    <reaction evidence="1 6">
        <text>7,8-dihydroneopterin = 6-hydroxymethyl-7,8-dihydropterin + glycolaldehyde</text>
        <dbReference type="Rhea" id="RHEA:10540"/>
        <dbReference type="ChEBI" id="CHEBI:17001"/>
        <dbReference type="ChEBI" id="CHEBI:17071"/>
        <dbReference type="ChEBI" id="CHEBI:44841"/>
        <dbReference type="EC" id="4.1.2.25"/>
    </reaction>
</comment>
<dbReference type="InterPro" id="IPR006156">
    <property type="entry name" value="Dihydroneopterin_aldolase"/>
</dbReference>
<dbReference type="SMART" id="SM00905">
    <property type="entry name" value="FolB"/>
    <property type="match status" value="1"/>
</dbReference>
<comment type="pathway">
    <text evidence="2 6">Cofactor biosynthesis; tetrahydrofolate biosynthesis; 2-amino-4-hydroxy-6-hydroxymethyl-7,8-dihydropteridine diphosphate from 7,8-dihydroneopterin triphosphate: step 3/4.</text>
</comment>
<dbReference type="EC" id="4.1.2.25" evidence="6"/>
<dbReference type="InterPro" id="IPR043133">
    <property type="entry name" value="GTP-CH-I_C/QueF"/>
</dbReference>
<dbReference type="UniPathway" id="UPA00077">
    <property type="reaction ID" value="UER00154"/>
</dbReference>
<dbReference type="AlphaFoldDB" id="A0A096C2D4"/>
<dbReference type="NCBIfam" id="TIGR00526">
    <property type="entry name" value="folB_dom"/>
    <property type="match status" value="1"/>
</dbReference>
<dbReference type="GO" id="GO:0016787">
    <property type="term" value="F:hydrolase activity"/>
    <property type="evidence" value="ECO:0007669"/>
    <property type="project" value="UniProtKB-KW"/>
</dbReference>
<gene>
    <name evidence="8" type="ORF">HMPREF0654_06320</name>
</gene>
<feature type="domain" description="Dihydroneopterin aldolase/epimerase" evidence="7">
    <location>
        <begin position="8"/>
        <end position="120"/>
    </location>
</feature>
<sequence length="136" mass="15512">MQLESSYIYIKGIKLHAFIGVSELERKVGNDYVVNLRLRYNIEKAMLSDDVADTLNYAEVYEVLKKVMLTPVKLLEHAAHNIEVELGKQFPKIEEIHLQLTKLNPPMGADCYGAGVELHVINEKSHPNFRFSNENA</sequence>
<evidence type="ECO:0000256" key="2">
    <source>
        <dbReference type="ARBA" id="ARBA00005013"/>
    </source>
</evidence>
<keyword evidence="8" id="KW-0378">Hydrolase</keyword>
<dbReference type="PANTHER" id="PTHR42844">
    <property type="entry name" value="DIHYDRONEOPTERIN ALDOLASE 1-RELATED"/>
    <property type="match status" value="1"/>
</dbReference>
<dbReference type="EMBL" id="JRNR01000057">
    <property type="protein sequence ID" value="KGF49142.1"/>
    <property type="molecule type" value="Genomic_DNA"/>
</dbReference>
<dbReference type="GO" id="GO:0046654">
    <property type="term" value="P:tetrahydrofolate biosynthetic process"/>
    <property type="evidence" value="ECO:0007669"/>
    <property type="project" value="UniProtKB-UniRule"/>
</dbReference>
<dbReference type="InterPro" id="IPR006157">
    <property type="entry name" value="FolB_dom"/>
</dbReference>
<accession>A0A096C2D4</accession>
<name>A0A096C2D4_9BACT</name>
<comment type="function">
    <text evidence="6">Catalyzes the conversion of 7,8-dihydroneopterin to 6-hydroxymethyl-7,8-dihydropterin.</text>
</comment>
<dbReference type="Proteomes" id="UP000029538">
    <property type="component" value="Unassembled WGS sequence"/>
</dbReference>
<evidence type="ECO:0000313" key="8">
    <source>
        <dbReference type="EMBL" id="KGF49142.1"/>
    </source>
</evidence>
<evidence type="ECO:0000256" key="4">
    <source>
        <dbReference type="ARBA" id="ARBA00022909"/>
    </source>
</evidence>
<reference evidence="8 9" key="1">
    <citation type="submission" date="2014-07" db="EMBL/GenBank/DDBJ databases">
        <authorList>
            <person name="McCorrison J."/>
            <person name="Sanka R."/>
            <person name="Torralba M."/>
            <person name="Gillis M."/>
            <person name="Haft D.H."/>
            <person name="Methe B."/>
            <person name="Sutton G."/>
            <person name="Nelson K.E."/>
        </authorList>
    </citation>
    <scope>NUCLEOTIDE SEQUENCE [LARGE SCALE GENOMIC DNA]</scope>
    <source>
        <strain evidence="8 9">DNF00882</strain>
    </source>
</reference>
<dbReference type="NCBIfam" id="TIGR00525">
    <property type="entry name" value="folB"/>
    <property type="match status" value="1"/>
</dbReference>